<organism evidence="1 2">
    <name type="scientific">Bacteroides thetaiotaomicron</name>
    <dbReference type="NCBI Taxonomy" id="818"/>
    <lineage>
        <taxon>Bacteria</taxon>
        <taxon>Pseudomonadati</taxon>
        <taxon>Bacteroidota</taxon>
        <taxon>Bacteroidia</taxon>
        <taxon>Bacteroidales</taxon>
        <taxon>Bacteroidaceae</taxon>
        <taxon>Bacteroides</taxon>
    </lineage>
</organism>
<dbReference type="InterPro" id="IPR001173">
    <property type="entry name" value="Glyco_trans_2-like"/>
</dbReference>
<gene>
    <name evidence="1" type="ORF">GAN91_25215</name>
</gene>
<dbReference type="AlphaFoldDB" id="A0A6I0TE91"/>
<dbReference type="Pfam" id="PF00535">
    <property type="entry name" value="Glycos_transf_2"/>
    <property type="match status" value="1"/>
</dbReference>
<dbReference type="Gene3D" id="3.90.550.10">
    <property type="entry name" value="Spore Coat Polysaccharide Biosynthesis Protein SpsA, Chain A"/>
    <property type="match status" value="1"/>
</dbReference>
<dbReference type="GO" id="GO:0016740">
    <property type="term" value="F:transferase activity"/>
    <property type="evidence" value="ECO:0007669"/>
    <property type="project" value="UniProtKB-KW"/>
</dbReference>
<accession>A0A6I0TE91</accession>
<evidence type="ECO:0000313" key="2">
    <source>
        <dbReference type="Proteomes" id="UP000436858"/>
    </source>
</evidence>
<comment type="caution">
    <text evidence="1">The sequence shown here is derived from an EMBL/GenBank/DDBJ whole genome shotgun (WGS) entry which is preliminary data.</text>
</comment>
<keyword evidence="1" id="KW-0808">Transferase</keyword>
<dbReference type="InterPro" id="IPR029044">
    <property type="entry name" value="Nucleotide-diphossugar_trans"/>
</dbReference>
<dbReference type="CDD" id="cd04186">
    <property type="entry name" value="GT_2_like_c"/>
    <property type="match status" value="1"/>
</dbReference>
<sequence length="270" mass="32051">MITASIVTYHHHFKDIRKVIECILSSPVSILYIIDNSSNDRLRELAKISAKIKYIHSVNLGYGAGHNIAIRESIDIGATYHIVVNPDIYFEEGVIEKLIIYMNKYSEVGLVMPRVLYPNGELQYLCKLLPTPFDLLFRRFLPWRRYVEKKNEKYELRFTNYSREMEVPSLSGCFMFVRIAVLKKVGGFDERYFMYAEDLDLCRRIGKVSRTMYYPNVVVYHEYAKGSYKNRRLLRYHLSSVVKYFNKWGWVWDLDRKIINKRILDNLKNV</sequence>
<dbReference type="PANTHER" id="PTHR43179">
    <property type="entry name" value="RHAMNOSYLTRANSFERASE WBBL"/>
    <property type="match status" value="1"/>
</dbReference>
<dbReference type="SUPFAM" id="SSF53448">
    <property type="entry name" value="Nucleotide-diphospho-sugar transferases"/>
    <property type="match status" value="1"/>
</dbReference>
<dbReference type="SMR" id="A0A6I0TE91"/>
<reference evidence="1 2" key="1">
    <citation type="journal article" date="2019" name="Nat. Med.">
        <title>A library of human gut bacterial isolates paired with longitudinal multiomics data enables mechanistic microbiome research.</title>
        <authorList>
            <person name="Poyet M."/>
            <person name="Groussin M."/>
            <person name="Gibbons S.M."/>
            <person name="Avila-Pacheco J."/>
            <person name="Jiang X."/>
            <person name="Kearney S.M."/>
            <person name="Perrotta A.R."/>
            <person name="Berdy B."/>
            <person name="Zhao S."/>
            <person name="Lieberman T.D."/>
            <person name="Swanson P.K."/>
            <person name="Smith M."/>
            <person name="Roesemann S."/>
            <person name="Alexander J.E."/>
            <person name="Rich S.A."/>
            <person name="Livny J."/>
            <person name="Vlamakis H."/>
            <person name="Clish C."/>
            <person name="Bullock K."/>
            <person name="Deik A."/>
            <person name="Scott J."/>
            <person name="Pierce K.A."/>
            <person name="Xavier R.J."/>
            <person name="Alm E.J."/>
        </authorList>
    </citation>
    <scope>NUCLEOTIDE SEQUENCE [LARGE SCALE GENOMIC DNA]</scope>
    <source>
        <strain evidence="1 2">BIOML-A162</strain>
    </source>
</reference>
<dbReference type="GeneID" id="60927321"/>
<name>A0A6I0TE91_BACT4</name>
<evidence type="ECO:0000313" key="1">
    <source>
        <dbReference type="EMBL" id="KAB4471640.1"/>
    </source>
</evidence>
<dbReference type="OMA" id="AHIRMFA"/>
<proteinExistence type="predicted"/>
<dbReference type="Proteomes" id="UP000436858">
    <property type="component" value="Unassembled WGS sequence"/>
</dbReference>
<dbReference type="RefSeq" id="WP_011107719.1">
    <property type="nucleotide sequence ID" value="NZ_CAXSNJ010000031.1"/>
</dbReference>
<protein>
    <submittedName>
        <fullName evidence="1">Glycosyltransferase family 2 protein</fullName>
    </submittedName>
</protein>
<dbReference type="PANTHER" id="PTHR43179:SF10">
    <property type="entry name" value="GLYCOSYL TRANSFERASE"/>
    <property type="match status" value="1"/>
</dbReference>
<dbReference type="DNASU" id="1073164"/>
<dbReference type="EMBL" id="WCRY01000042">
    <property type="protein sequence ID" value="KAB4471640.1"/>
    <property type="molecule type" value="Genomic_DNA"/>
</dbReference>